<accession>A0AAV2GSE0</accession>
<organism evidence="2 3">
    <name type="scientific">Linum trigynum</name>
    <dbReference type="NCBI Taxonomy" id="586398"/>
    <lineage>
        <taxon>Eukaryota</taxon>
        <taxon>Viridiplantae</taxon>
        <taxon>Streptophyta</taxon>
        <taxon>Embryophyta</taxon>
        <taxon>Tracheophyta</taxon>
        <taxon>Spermatophyta</taxon>
        <taxon>Magnoliopsida</taxon>
        <taxon>eudicotyledons</taxon>
        <taxon>Gunneridae</taxon>
        <taxon>Pentapetalae</taxon>
        <taxon>rosids</taxon>
        <taxon>fabids</taxon>
        <taxon>Malpighiales</taxon>
        <taxon>Linaceae</taxon>
        <taxon>Linum</taxon>
    </lineage>
</organism>
<dbReference type="AlphaFoldDB" id="A0AAV2GSE0"/>
<proteinExistence type="predicted"/>
<evidence type="ECO:0000313" key="2">
    <source>
        <dbReference type="EMBL" id="CAL1413624.1"/>
    </source>
</evidence>
<keyword evidence="3" id="KW-1185">Reference proteome</keyword>
<dbReference type="EMBL" id="OZ034822">
    <property type="protein sequence ID" value="CAL1413624.1"/>
    <property type="molecule type" value="Genomic_DNA"/>
</dbReference>
<sequence>MFTEQLPASVCSSLDKINRQFIWGGEEGKSSFHPIVWDQMVVPRSQGGADIRPTRLANQAMLAKGAWKLATNDQALWVRIMKGKYGQSREGLDILKNTKGSSFAWRSFSHSTDLLRKGCAYNIKNGKKAKFWTDVWLMQVPLNSVATQTIPEEFLQRRVAHYWHEDHGWKIDELADYLGAETLETIQAFHFDPMTREEDKLRWNLTTNGSFTTRIAYQALSPPLVPSKSATFWKSIWKLHVPERVRVFIWMAVENKLTTKNIRKFRHLTTDDSCPYCENQRRI</sequence>
<reference evidence="2 3" key="1">
    <citation type="submission" date="2024-04" db="EMBL/GenBank/DDBJ databases">
        <authorList>
            <person name="Fracassetti M."/>
        </authorList>
    </citation>
    <scope>NUCLEOTIDE SEQUENCE [LARGE SCALE GENOMIC DNA]</scope>
</reference>
<dbReference type="PANTHER" id="PTHR36617:SF15">
    <property type="entry name" value="REVERSE TRANSCRIPTASE ZINC-BINDING DOMAIN-CONTAINING PROTEIN"/>
    <property type="match status" value="1"/>
</dbReference>
<name>A0AAV2GSE0_9ROSI</name>
<evidence type="ECO:0000259" key="1">
    <source>
        <dbReference type="Pfam" id="PF13966"/>
    </source>
</evidence>
<protein>
    <recommendedName>
        <fullName evidence="1">Reverse transcriptase zinc-binding domain-containing protein</fullName>
    </recommendedName>
</protein>
<dbReference type="PANTHER" id="PTHR36617">
    <property type="entry name" value="PROTEIN, PUTATIVE-RELATED"/>
    <property type="match status" value="1"/>
</dbReference>
<dbReference type="InterPro" id="IPR026960">
    <property type="entry name" value="RVT-Znf"/>
</dbReference>
<evidence type="ECO:0000313" key="3">
    <source>
        <dbReference type="Proteomes" id="UP001497516"/>
    </source>
</evidence>
<gene>
    <name evidence="2" type="ORF">LTRI10_LOCUS52843</name>
</gene>
<feature type="domain" description="Reverse transcriptase zinc-binding" evidence="1">
    <location>
        <begin position="211"/>
        <end position="280"/>
    </location>
</feature>
<dbReference type="Pfam" id="PF13966">
    <property type="entry name" value="zf-RVT"/>
    <property type="match status" value="1"/>
</dbReference>
<dbReference type="Proteomes" id="UP001497516">
    <property type="component" value="Chromosome 9"/>
</dbReference>